<dbReference type="Proteomes" id="UP001526143">
    <property type="component" value="Unassembled WGS sequence"/>
</dbReference>
<dbReference type="Pfam" id="PF05167">
    <property type="entry name" value="DUF711"/>
    <property type="match status" value="1"/>
</dbReference>
<sequence length="398" mass="43682">MKIRTITTGISLSSLKEIEKIKQASEFNQQAKLIIEEQGYEVQTTRIATNSWEEYLHGLSKSEILNEIKLLEEVCQNLNISFFSLGYASKPETIALIPDIIKNTSILYTSSKIGDTPKESLRDGQSPAFGDRTSGINFKNARESAKVIQRISQETEDGYGNFHFCAWANCQSGIPFFPTAYHQGETSFAIGLELCDLVMQAFDDADDILDAEEKLKVILDQELSKIEATARTISHKFGIEYKGIDTSLAPSLGKKESIAFAYEKIMDGKFGNQGTLAISGMLTRVLKSVSVKTCGYSGLMLPVCEDVGLAARANEQTYNITNLLAYSAVCGCGLDTVPIPGDITIEKITAILIDMATLAIKLDKPLSARLFPIPGKKAGEMTAFTSPYLVDCRIFNVE</sequence>
<dbReference type="PANTHER" id="PTHR37560:SF2">
    <property type="entry name" value="DUF711 DOMAIN-CONTAINING PROTEIN"/>
    <property type="match status" value="1"/>
</dbReference>
<dbReference type="RefSeq" id="WP_263749190.1">
    <property type="nucleotide sequence ID" value="NZ_JAOWRF010000407.1"/>
</dbReference>
<accession>A0ABT3B7W3</accession>
<evidence type="ECO:0000313" key="1">
    <source>
        <dbReference type="EMBL" id="MCV3217475.1"/>
    </source>
</evidence>
<dbReference type="InterPro" id="IPR007841">
    <property type="entry name" value="UPF0210"/>
</dbReference>
<reference evidence="1 2" key="1">
    <citation type="submission" date="2022-10" db="EMBL/GenBank/DDBJ databases">
        <title>Identification of biosynthetic pathway for the production of the potent trypsin inhibitor radiosumin.</title>
        <authorList>
            <person name="Fewer D.P."/>
            <person name="Delbaje E."/>
            <person name="Ouyang X."/>
            <person name="Agostino P.D."/>
            <person name="Wahlsten M."/>
            <person name="Jokela J."/>
            <person name="Permi P."/>
            <person name="Haapaniemi E."/>
            <person name="Koistinen H."/>
        </authorList>
    </citation>
    <scope>NUCLEOTIDE SEQUENCE [LARGE SCALE GENOMIC DNA]</scope>
    <source>
        <strain evidence="1 2">NIES-515</strain>
    </source>
</reference>
<dbReference type="SUPFAM" id="SSF51998">
    <property type="entry name" value="PFL-like glycyl radical enzymes"/>
    <property type="match status" value="1"/>
</dbReference>
<comment type="caution">
    <text evidence="1">The sequence shown here is derived from an EMBL/GenBank/DDBJ whole genome shotgun (WGS) entry which is preliminary data.</text>
</comment>
<proteinExistence type="predicted"/>
<protein>
    <submittedName>
        <fullName evidence="1">DUF711 family protein</fullName>
    </submittedName>
</protein>
<gene>
    <name evidence="1" type="ORF">OGM63_28875</name>
</gene>
<keyword evidence="2" id="KW-1185">Reference proteome</keyword>
<organism evidence="1 2">
    <name type="scientific">Plectonema radiosum NIES-515</name>
    <dbReference type="NCBI Taxonomy" id="2986073"/>
    <lineage>
        <taxon>Bacteria</taxon>
        <taxon>Bacillati</taxon>
        <taxon>Cyanobacteriota</taxon>
        <taxon>Cyanophyceae</taxon>
        <taxon>Oscillatoriophycideae</taxon>
        <taxon>Oscillatoriales</taxon>
        <taxon>Microcoleaceae</taxon>
        <taxon>Plectonema</taxon>
    </lineage>
</organism>
<name>A0ABT3B7W3_9CYAN</name>
<dbReference type="EMBL" id="JAOWRF010000407">
    <property type="protein sequence ID" value="MCV3217475.1"/>
    <property type="molecule type" value="Genomic_DNA"/>
</dbReference>
<dbReference type="Gene3D" id="3.20.70.20">
    <property type="match status" value="1"/>
</dbReference>
<dbReference type="PANTHER" id="PTHR37560">
    <property type="entry name" value="UPF0210 PROTEIN SPR0218"/>
    <property type="match status" value="1"/>
</dbReference>
<evidence type="ECO:0000313" key="2">
    <source>
        <dbReference type="Proteomes" id="UP001526143"/>
    </source>
</evidence>